<comment type="similarity">
    <text evidence="1">Belongs to the AfsR/DnrI/RedD regulatory family.</text>
</comment>
<evidence type="ECO:0000256" key="4">
    <source>
        <dbReference type="ARBA" id="ARBA00023163"/>
    </source>
</evidence>
<reference evidence="9" key="1">
    <citation type="submission" date="2021-04" db="EMBL/GenBank/DDBJ databases">
        <title>Genome based classification of Actinospica acidithermotolerans sp. nov., an actinobacterium isolated from an Indonesian hot spring.</title>
        <authorList>
            <person name="Kusuma A.B."/>
            <person name="Putra K.E."/>
            <person name="Nafisah S."/>
            <person name="Loh J."/>
            <person name="Nouioui I."/>
            <person name="Goodfellow M."/>
        </authorList>
    </citation>
    <scope>NUCLEOTIDE SEQUENCE</scope>
    <source>
        <strain evidence="9">DSM 45618</strain>
    </source>
</reference>
<comment type="caution">
    <text evidence="9">The sequence shown here is derived from an EMBL/GenBank/DDBJ whole genome shotgun (WGS) entry which is preliminary data.</text>
</comment>
<dbReference type="SUPFAM" id="SSF46894">
    <property type="entry name" value="C-terminal effector domain of the bipartite response regulators"/>
    <property type="match status" value="1"/>
</dbReference>
<keyword evidence="4" id="KW-0804">Transcription</keyword>
<dbReference type="InterPro" id="IPR027417">
    <property type="entry name" value="P-loop_NTPase"/>
</dbReference>
<dbReference type="Gene3D" id="1.25.40.10">
    <property type="entry name" value="Tetratricopeptide repeat domain"/>
    <property type="match status" value="3"/>
</dbReference>
<organism evidence="9 10">
    <name type="scientific">Actinocrinis puniceicyclus</name>
    <dbReference type="NCBI Taxonomy" id="977794"/>
    <lineage>
        <taxon>Bacteria</taxon>
        <taxon>Bacillati</taxon>
        <taxon>Actinomycetota</taxon>
        <taxon>Actinomycetes</taxon>
        <taxon>Catenulisporales</taxon>
        <taxon>Actinospicaceae</taxon>
        <taxon>Actinocrinis</taxon>
    </lineage>
</organism>
<dbReference type="SUPFAM" id="SSF48452">
    <property type="entry name" value="TPR-like"/>
    <property type="match status" value="4"/>
</dbReference>
<dbReference type="GO" id="GO:0006355">
    <property type="term" value="P:regulation of DNA-templated transcription"/>
    <property type="evidence" value="ECO:0007669"/>
    <property type="project" value="InterPro"/>
</dbReference>
<dbReference type="InterPro" id="IPR019734">
    <property type="entry name" value="TPR_rpt"/>
</dbReference>
<dbReference type="SMART" id="SM00862">
    <property type="entry name" value="Trans_reg_C"/>
    <property type="match status" value="1"/>
</dbReference>
<keyword evidence="3 6" id="KW-0238">DNA-binding</keyword>
<evidence type="ECO:0000313" key="9">
    <source>
        <dbReference type="EMBL" id="MBS2965669.1"/>
    </source>
</evidence>
<proteinExistence type="inferred from homology"/>
<feature type="repeat" description="TPR" evidence="5">
    <location>
        <begin position="840"/>
        <end position="873"/>
    </location>
</feature>
<dbReference type="InterPro" id="IPR036388">
    <property type="entry name" value="WH-like_DNA-bd_sf"/>
</dbReference>
<dbReference type="Pfam" id="PF00486">
    <property type="entry name" value="Trans_reg_C"/>
    <property type="match status" value="1"/>
</dbReference>
<dbReference type="Pfam" id="PF13424">
    <property type="entry name" value="TPR_12"/>
    <property type="match status" value="3"/>
</dbReference>
<dbReference type="GO" id="GO:0003677">
    <property type="term" value="F:DNA binding"/>
    <property type="evidence" value="ECO:0007669"/>
    <property type="project" value="UniProtKB-UniRule"/>
</dbReference>
<dbReference type="InterPro" id="IPR016032">
    <property type="entry name" value="Sig_transdc_resp-reg_C-effctor"/>
</dbReference>
<dbReference type="PROSITE" id="PS50005">
    <property type="entry name" value="TPR"/>
    <property type="match status" value="2"/>
</dbReference>
<dbReference type="SMART" id="SM01043">
    <property type="entry name" value="BTAD"/>
    <property type="match status" value="1"/>
</dbReference>
<evidence type="ECO:0000259" key="8">
    <source>
        <dbReference type="PROSITE" id="PS51755"/>
    </source>
</evidence>
<dbReference type="AlphaFoldDB" id="A0A8J7WT48"/>
<evidence type="ECO:0000256" key="2">
    <source>
        <dbReference type="ARBA" id="ARBA00023015"/>
    </source>
</evidence>
<dbReference type="PROSITE" id="PS51755">
    <property type="entry name" value="OMPR_PHOB"/>
    <property type="match status" value="1"/>
</dbReference>
<evidence type="ECO:0000313" key="10">
    <source>
        <dbReference type="Proteomes" id="UP000677913"/>
    </source>
</evidence>
<keyword evidence="5" id="KW-0802">TPR repeat</keyword>
<dbReference type="InterPro" id="IPR005158">
    <property type="entry name" value="BTAD"/>
</dbReference>
<evidence type="ECO:0000256" key="3">
    <source>
        <dbReference type="ARBA" id="ARBA00023125"/>
    </source>
</evidence>
<feature type="compositionally biased region" description="Basic and acidic residues" evidence="7">
    <location>
        <begin position="259"/>
        <end position="268"/>
    </location>
</feature>
<dbReference type="Gene3D" id="1.10.10.10">
    <property type="entry name" value="Winged helix-like DNA-binding domain superfamily/Winged helix DNA-binding domain"/>
    <property type="match status" value="2"/>
</dbReference>
<dbReference type="GO" id="GO:0000160">
    <property type="term" value="P:phosphorelay signal transduction system"/>
    <property type="evidence" value="ECO:0007669"/>
    <property type="project" value="InterPro"/>
</dbReference>
<gene>
    <name evidence="9" type="ORF">KGA66_21640</name>
</gene>
<evidence type="ECO:0000256" key="6">
    <source>
        <dbReference type="PROSITE-ProRule" id="PRU01091"/>
    </source>
</evidence>
<evidence type="ECO:0000256" key="1">
    <source>
        <dbReference type="ARBA" id="ARBA00005820"/>
    </source>
</evidence>
<dbReference type="Proteomes" id="UP000677913">
    <property type="component" value="Unassembled WGS sequence"/>
</dbReference>
<name>A0A8J7WT48_9ACTN</name>
<dbReference type="PANTHER" id="PTHR35807:SF1">
    <property type="entry name" value="TRANSCRIPTIONAL REGULATOR REDD"/>
    <property type="match status" value="1"/>
</dbReference>
<dbReference type="SMART" id="SM00028">
    <property type="entry name" value="TPR"/>
    <property type="match status" value="9"/>
</dbReference>
<dbReference type="InterPro" id="IPR001867">
    <property type="entry name" value="OmpR/PhoB-type_DNA-bd"/>
</dbReference>
<feature type="repeat" description="TPR" evidence="5">
    <location>
        <begin position="960"/>
        <end position="993"/>
    </location>
</feature>
<dbReference type="PROSITE" id="PS50293">
    <property type="entry name" value="TPR_REGION"/>
    <property type="match status" value="1"/>
</dbReference>
<keyword evidence="2" id="KW-0805">Transcription regulation</keyword>
<dbReference type="Pfam" id="PF03704">
    <property type="entry name" value="BTAD"/>
    <property type="match status" value="1"/>
</dbReference>
<evidence type="ECO:0000256" key="5">
    <source>
        <dbReference type="PROSITE-ProRule" id="PRU00339"/>
    </source>
</evidence>
<keyword evidence="10" id="KW-1185">Reference proteome</keyword>
<evidence type="ECO:0000256" key="7">
    <source>
        <dbReference type="SAM" id="MobiDB-lite"/>
    </source>
</evidence>
<dbReference type="CDD" id="cd15831">
    <property type="entry name" value="BTAD"/>
    <property type="match status" value="1"/>
</dbReference>
<protein>
    <submittedName>
        <fullName evidence="9">Tetratricopeptide repeat protein</fullName>
    </submittedName>
</protein>
<dbReference type="InterPro" id="IPR011990">
    <property type="entry name" value="TPR-like_helical_dom_sf"/>
</dbReference>
<dbReference type="PANTHER" id="PTHR35807">
    <property type="entry name" value="TRANSCRIPTIONAL REGULATOR REDD-RELATED"/>
    <property type="match status" value="1"/>
</dbReference>
<dbReference type="SUPFAM" id="SSF52540">
    <property type="entry name" value="P-loop containing nucleoside triphosphate hydrolases"/>
    <property type="match status" value="1"/>
</dbReference>
<dbReference type="InterPro" id="IPR051677">
    <property type="entry name" value="AfsR-DnrI-RedD_regulator"/>
</dbReference>
<sequence length="1051" mass="115551">MGMLLELRILGPVDLWVADTRWELGGPKERCAVAALVLAAGQTLSADALAERIWGEQPPAHARATLQSYISRLRRRLKDAGVDGTVLLTTSAHGYRLVVPGACVDVSRFDELMRHAETAALSDARRAEALLSKAIDLFRGEPLAGIPGDWAQAARASLLERRRAAVLKRIEVALRLGRHGQLIGELTELVARGPADQAAVGYLITALYRAGRQTEALNVYRRTRERLRALGLEPRRELRELHERVLRSDPSLTAQPAHGETRRTEPANALERDPAHFTGRAAELAGLLAAIEDDLAGGFTSVCVVDGMPGSGKSTLCLRAAHLLRDRFPGGALQLNLRGHDPYQQPMEPGEALLALLGLIDAENARLQRLDSLDACTKLWRSRTAEQPLLLLLDNARDAGQVLPLLPAARGSAVLITTRTRLPELADAHVRSLGPMPAADAGELFARLAGPERVDEPGRLREITALCGQLPLSVVVAAGHLRSRPAWRLTDLAQRLTYTRAQHDEDDHLSRPVRASFDASYQALNETERRLFRRVGLHPGAQIGLRAAAALGGMAIAEADLVLDALVNHNLVEEPARHRYRMHDLLRDFAVRRVHRDDDPAVRAESRRRMVSYYLTTAVRAALTLEPNDRRLTLPDESAPPDCPPVSTAAEAQDWFELEFTNLVACAKHALDRKSYRVAGQLAHSMAQFLDRRGRWNEAVEVHENALRAWLALGDSLGQAGALVDLAAANWGSGRLDQAQMCAETALGIYRDRGDRAGQADALLQLGRVHWRARRPQAADQCLRECATLRSTLGDRAGLGVATYHLGIVTLEFGVPGESLEHFETALRTARESGDLASERNCLNNLGEAYQRMGRYPEALRHYEAALELTVQIGSPHRLAIIAHNLGALHNHTADHVAALESFRDALATFHQLDDTRSEIETLIGMAEADRALGREPEAFELLRRSLRLLERVEDPLAHANVYQALGSAYEQRGERSEALTAYRSALAHSRRAAAPADQARAHRRIGDVLAVTRGRAAAREHWRKALSLFEELRLPDADEVRALLTDGQQP</sequence>
<dbReference type="EMBL" id="JAGSXH010000095">
    <property type="protein sequence ID" value="MBS2965669.1"/>
    <property type="molecule type" value="Genomic_DNA"/>
</dbReference>
<feature type="DNA-binding region" description="OmpR/PhoB-type" evidence="6">
    <location>
        <begin position="1"/>
        <end position="99"/>
    </location>
</feature>
<feature type="domain" description="OmpR/PhoB-type" evidence="8">
    <location>
        <begin position="1"/>
        <end position="99"/>
    </location>
</feature>
<feature type="region of interest" description="Disordered" evidence="7">
    <location>
        <begin position="247"/>
        <end position="268"/>
    </location>
</feature>
<accession>A0A8J7WT48</accession>